<dbReference type="Proteomes" id="UP000463138">
    <property type="component" value="Unassembled WGS sequence"/>
</dbReference>
<reference evidence="1 2" key="1">
    <citation type="submission" date="2018-07" db="EMBL/GenBank/DDBJ databases">
        <title>Pseudomonas laoshanensis sp. nov., isolated from soil.</title>
        <authorList>
            <person name="Sun J."/>
            <person name="Yu L."/>
            <person name="Wang M."/>
            <person name="Zhang C."/>
        </authorList>
    </citation>
    <scope>NUCLEOTIDE SEQUENCE [LARGE SCALE GENOMIC DNA]</scope>
    <source>
        <strain evidence="1 2">Y22</strain>
    </source>
</reference>
<dbReference type="Gene3D" id="3.90.226.10">
    <property type="entry name" value="2-enoyl-CoA Hydratase, Chain A, domain 1"/>
    <property type="match status" value="1"/>
</dbReference>
<protein>
    <submittedName>
        <fullName evidence="1">Peptidase S14</fullName>
    </submittedName>
</protein>
<organism evidence="1 2">
    <name type="scientific">Halopseudomonas laoshanensis</name>
    <dbReference type="NCBI Taxonomy" id="2268758"/>
    <lineage>
        <taxon>Bacteria</taxon>
        <taxon>Pseudomonadati</taxon>
        <taxon>Pseudomonadota</taxon>
        <taxon>Gammaproteobacteria</taxon>
        <taxon>Pseudomonadales</taxon>
        <taxon>Pseudomonadaceae</taxon>
        <taxon>Halopseudomonas</taxon>
    </lineage>
</organism>
<evidence type="ECO:0000313" key="1">
    <source>
        <dbReference type="EMBL" id="KAA0696865.1"/>
    </source>
</evidence>
<keyword evidence="2" id="KW-1185">Reference proteome</keyword>
<proteinExistence type="predicted"/>
<comment type="caution">
    <text evidence="1">The sequence shown here is derived from an EMBL/GenBank/DDBJ whole genome shotgun (WGS) entry which is preliminary data.</text>
</comment>
<dbReference type="OrthoDB" id="7059145at2"/>
<dbReference type="Pfam" id="PF00574">
    <property type="entry name" value="CLP_protease"/>
    <property type="match status" value="1"/>
</dbReference>
<dbReference type="AlphaFoldDB" id="A0A7V7KWT7"/>
<dbReference type="InterPro" id="IPR029045">
    <property type="entry name" value="ClpP/crotonase-like_dom_sf"/>
</dbReference>
<dbReference type="SUPFAM" id="SSF52096">
    <property type="entry name" value="ClpP/crotonase"/>
    <property type="match status" value="1"/>
</dbReference>
<dbReference type="InterPro" id="IPR023562">
    <property type="entry name" value="ClpP/TepA"/>
</dbReference>
<sequence>MPDSKRHAQLASPHIRLSGTVDQDMYDSFRQQLDGCSATGPIIVAITTLGGDPEVARTMGDDVRLLREQKGREMIFLGKVAVYSAGATFMSSFPVECRFLTETTWLMIHERQMHKKLLVDGPLRTCVAALKATLHEIEHSISIEEEGFRAIIKGLKVNFKTIRDRAPENWYIDSNEALELGLVHAVI</sequence>
<accession>A0A7V7KWT7</accession>
<gene>
    <name evidence="1" type="ORF">DT594_05990</name>
</gene>
<name>A0A7V7KWT7_9GAMM</name>
<evidence type="ECO:0000313" key="2">
    <source>
        <dbReference type="Proteomes" id="UP000463138"/>
    </source>
</evidence>
<dbReference type="RefSeq" id="WP_149331793.1">
    <property type="nucleotide sequence ID" value="NZ_QOVF01000001.1"/>
</dbReference>
<dbReference type="EMBL" id="QOVF01000001">
    <property type="protein sequence ID" value="KAA0696865.1"/>
    <property type="molecule type" value="Genomic_DNA"/>
</dbReference>